<dbReference type="PANTHER" id="PTHR22912:SF217">
    <property type="entry name" value="DIHYDROLIPOYL DEHYDROGENASE"/>
    <property type="match status" value="1"/>
</dbReference>
<keyword evidence="6" id="KW-0520">NAD</keyword>
<comment type="cofactor">
    <cofactor evidence="1">
        <name>FAD</name>
        <dbReference type="ChEBI" id="CHEBI:57692"/>
    </cofactor>
</comment>
<dbReference type="InterPro" id="IPR012999">
    <property type="entry name" value="Pyr_OxRdtase_I_AS"/>
</dbReference>
<keyword evidence="13" id="KW-1185">Reference proteome</keyword>
<evidence type="ECO:0000256" key="8">
    <source>
        <dbReference type="ARBA" id="ARBA00023284"/>
    </source>
</evidence>
<proteinExistence type="inferred from homology"/>
<dbReference type="EC" id="1.8.1.15" evidence="12"/>
<name>A0ABY8H3D6_9MICC</name>
<dbReference type="InterPro" id="IPR016156">
    <property type="entry name" value="FAD/NAD-linked_Rdtase_dimer_sf"/>
</dbReference>
<gene>
    <name evidence="12" type="ORF">P8192_08885</name>
</gene>
<dbReference type="NCBIfam" id="NF005884">
    <property type="entry name" value="PRK07846.1"/>
    <property type="match status" value="1"/>
</dbReference>
<feature type="domain" description="Pyridine nucleotide-disulphide oxidoreductase dimerisation" evidence="10">
    <location>
        <begin position="364"/>
        <end position="475"/>
    </location>
</feature>
<feature type="domain" description="FAD/NAD(P)-binding" evidence="11">
    <location>
        <begin position="5"/>
        <end position="340"/>
    </location>
</feature>
<dbReference type="Proteomes" id="UP001219037">
    <property type="component" value="Chromosome"/>
</dbReference>
<evidence type="ECO:0000256" key="2">
    <source>
        <dbReference type="ARBA" id="ARBA00007532"/>
    </source>
</evidence>
<dbReference type="InterPro" id="IPR050151">
    <property type="entry name" value="Class-I_Pyr_Nuc-Dis_Oxidored"/>
</dbReference>
<keyword evidence="3 9" id="KW-0285">Flavoprotein</keyword>
<dbReference type="PANTHER" id="PTHR22912">
    <property type="entry name" value="DISULFIDE OXIDOREDUCTASE"/>
    <property type="match status" value="1"/>
</dbReference>
<evidence type="ECO:0000256" key="9">
    <source>
        <dbReference type="RuleBase" id="RU003691"/>
    </source>
</evidence>
<evidence type="ECO:0000256" key="3">
    <source>
        <dbReference type="ARBA" id="ARBA00022630"/>
    </source>
</evidence>
<evidence type="ECO:0000256" key="1">
    <source>
        <dbReference type="ARBA" id="ARBA00001974"/>
    </source>
</evidence>
<reference evidence="12 13" key="1">
    <citation type="submission" date="2023-04" db="EMBL/GenBank/DDBJ databases">
        <title>Funneling lignin-derived compounds into biodiesel using alkali-halophilic Citricoccus sp. P2.</title>
        <authorList>
            <person name="Luo C.-B."/>
        </authorList>
    </citation>
    <scope>NUCLEOTIDE SEQUENCE [LARGE SCALE GENOMIC DNA]</scope>
    <source>
        <strain evidence="12 13">P2</strain>
    </source>
</reference>
<protein>
    <submittedName>
        <fullName evidence="12">Mycothione reductase</fullName>
        <ecNumber evidence="12">1.8.1.15</ecNumber>
    </submittedName>
</protein>
<keyword evidence="8 9" id="KW-0676">Redox-active center</keyword>
<evidence type="ECO:0000256" key="7">
    <source>
        <dbReference type="ARBA" id="ARBA00023157"/>
    </source>
</evidence>
<evidence type="ECO:0000256" key="6">
    <source>
        <dbReference type="ARBA" id="ARBA00023027"/>
    </source>
</evidence>
<dbReference type="PRINTS" id="PR00368">
    <property type="entry name" value="FADPNR"/>
</dbReference>
<dbReference type="PROSITE" id="PS00076">
    <property type="entry name" value="PYRIDINE_REDOX_1"/>
    <property type="match status" value="1"/>
</dbReference>
<dbReference type="Pfam" id="PF07992">
    <property type="entry name" value="Pyr_redox_2"/>
    <property type="match status" value="1"/>
</dbReference>
<dbReference type="InterPro" id="IPR004099">
    <property type="entry name" value="Pyr_nucl-diS_OxRdtase_dimer"/>
</dbReference>
<evidence type="ECO:0000313" key="12">
    <source>
        <dbReference type="EMBL" id="WFP15526.1"/>
    </source>
</evidence>
<dbReference type="InterPro" id="IPR036188">
    <property type="entry name" value="FAD/NAD-bd_sf"/>
</dbReference>
<dbReference type="Pfam" id="PF02852">
    <property type="entry name" value="Pyr_redox_dim"/>
    <property type="match status" value="1"/>
</dbReference>
<dbReference type="PRINTS" id="PR00411">
    <property type="entry name" value="PNDRDTASEI"/>
</dbReference>
<dbReference type="Gene3D" id="3.50.50.60">
    <property type="entry name" value="FAD/NAD(P)-binding domain"/>
    <property type="match status" value="2"/>
</dbReference>
<organism evidence="12 13">
    <name type="scientific">Citricoccus muralis</name>
    <dbReference type="NCBI Taxonomy" id="169134"/>
    <lineage>
        <taxon>Bacteria</taxon>
        <taxon>Bacillati</taxon>
        <taxon>Actinomycetota</taxon>
        <taxon>Actinomycetes</taxon>
        <taxon>Micrococcales</taxon>
        <taxon>Micrococcaceae</taxon>
        <taxon>Citricoccus</taxon>
    </lineage>
</organism>
<evidence type="ECO:0000259" key="10">
    <source>
        <dbReference type="Pfam" id="PF02852"/>
    </source>
</evidence>
<keyword evidence="4 9" id="KW-0274">FAD</keyword>
<dbReference type="InterPro" id="IPR001100">
    <property type="entry name" value="Pyr_nuc-diS_OxRdtase"/>
</dbReference>
<evidence type="ECO:0000313" key="13">
    <source>
        <dbReference type="Proteomes" id="UP001219037"/>
    </source>
</evidence>
<evidence type="ECO:0000256" key="5">
    <source>
        <dbReference type="ARBA" id="ARBA00023002"/>
    </source>
</evidence>
<dbReference type="SUPFAM" id="SSF51905">
    <property type="entry name" value="FAD/NAD(P)-binding domain"/>
    <property type="match status" value="2"/>
</dbReference>
<comment type="similarity">
    <text evidence="2 9">Belongs to the class-I pyridine nucleotide-disulfide oxidoreductase family.</text>
</comment>
<accession>A0ABY8H3D6</accession>
<dbReference type="Gene3D" id="3.30.390.30">
    <property type="match status" value="1"/>
</dbReference>
<dbReference type="SUPFAM" id="SSF55424">
    <property type="entry name" value="FAD/NAD-linked reductases, dimerisation (C-terminal) domain"/>
    <property type="match status" value="1"/>
</dbReference>
<sequence>MTPHFDLAIIGSGSGNSMITPFWDDRRVAIIDSGVFGGTCLNRGCIPTKMFAYPSQLAASAAKASRLGVDLEAHGARWREIRDRIFTRIDAISDGGRRYRDEELDNTTLVDEEVRFTGPKQLTTAGGAVIEADNIVVAAGSRPVLPVVPGIDLPQVHTSDTVMRVDELPEKIIVVGGGFIAAEFASIFSGLGSEVVQVNRSPRLLRSHDDTISERFTELAARQWDLRTGAVLSSIEPLTDGGSGTGQRVRVNFTAAYGDQASATSDFSEDANLVLIAQGRTPNTDRLNVAAASEGGLDVREDGTLATDSFGRLLSAGQPVPGLWGIGDVVNSWQLKHVANHEQRVVAHNLEHPDDLRSMELTPVPSAVFSRPQIATAGLTEAEALALYGADRISVKVQDYGAVAYGWAMEDDHGLVKLIAERDTGLIVGAHLLGEDASNLIQPLIQAMSFGLDAHTMARGQYWIHPALAEVVENALLGLEVPVSGHL</sequence>
<keyword evidence="5 9" id="KW-0560">Oxidoreductase</keyword>
<keyword evidence="7" id="KW-1015">Disulfide bond</keyword>
<evidence type="ECO:0000259" key="11">
    <source>
        <dbReference type="Pfam" id="PF07992"/>
    </source>
</evidence>
<dbReference type="InterPro" id="IPR023753">
    <property type="entry name" value="FAD/NAD-binding_dom"/>
</dbReference>
<evidence type="ECO:0000256" key="4">
    <source>
        <dbReference type="ARBA" id="ARBA00022827"/>
    </source>
</evidence>
<dbReference type="GO" id="GO:0050627">
    <property type="term" value="F:mycothione reductase [NAD(P)H] activity"/>
    <property type="evidence" value="ECO:0007669"/>
    <property type="project" value="UniProtKB-EC"/>
</dbReference>
<dbReference type="PIRSF" id="PIRSF000350">
    <property type="entry name" value="Mercury_reductase_MerA"/>
    <property type="match status" value="1"/>
</dbReference>
<dbReference type="EMBL" id="CP121252">
    <property type="protein sequence ID" value="WFP15526.1"/>
    <property type="molecule type" value="Genomic_DNA"/>
</dbReference>